<evidence type="ECO:0000313" key="1">
    <source>
        <dbReference type="EMBL" id="GFH14446.1"/>
    </source>
</evidence>
<accession>A0A699Z590</accession>
<evidence type="ECO:0000313" key="2">
    <source>
        <dbReference type="Proteomes" id="UP000485058"/>
    </source>
</evidence>
<dbReference type="AlphaFoldDB" id="A0A699Z590"/>
<dbReference type="Proteomes" id="UP000485058">
    <property type="component" value="Unassembled WGS sequence"/>
</dbReference>
<reference evidence="1 2" key="1">
    <citation type="submission" date="2020-02" db="EMBL/GenBank/DDBJ databases">
        <title>Draft genome sequence of Haematococcus lacustris strain NIES-144.</title>
        <authorList>
            <person name="Morimoto D."/>
            <person name="Nakagawa S."/>
            <person name="Yoshida T."/>
            <person name="Sawayama S."/>
        </authorList>
    </citation>
    <scope>NUCLEOTIDE SEQUENCE [LARGE SCALE GENOMIC DNA]</scope>
    <source>
        <strain evidence="1 2">NIES-144</strain>
    </source>
</reference>
<protein>
    <submittedName>
        <fullName evidence="1">Uncharacterized protein</fullName>
    </submittedName>
</protein>
<gene>
    <name evidence="1" type="ORF">HaLaN_10504</name>
</gene>
<sequence>MDRECNAVGFDNLFRTQNRNVKYVQSLYKVRLKPTITTDLTMHCIPQQWR</sequence>
<keyword evidence="2" id="KW-1185">Reference proteome</keyword>
<organism evidence="1 2">
    <name type="scientific">Haematococcus lacustris</name>
    <name type="common">Green alga</name>
    <name type="synonym">Haematococcus pluvialis</name>
    <dbReference type="NCBI Taxonomy" id="44745"/>
    <lineage>
        <taxon>Eukaryota</taxon>
        <taxon>Viridiplantae</taxon>
        <taxon>Chlorophyta</taxon>
        <taxon>core chlorophytes</taxon>
        <taxon>Chlorophyceae</taxon>
        <taxon>CS clade</taxon>
        <taxon>Chlamydomonadales</taxon>
        <taxon>Haematococcaceae</taxon>
        <taxon>Haematococcus</taxon>
    </lineage>
</organism>
<name>A0A699Z590_HAELA</name>
<comment type="caution">
    <text evidence="1">The sequence shown here is derived from an EMBL/GenBank/DDBJ whole genome shotgun (WGS) entry which is preliminary data.</text>
</comment>
<dbReference type="EMBL" id="BLLF01000727">
    <property type="protein sequence ID" value="GFH14446.1"/>
    <property type="molecule type" value="Genomic_DNA"/>
</dbReference>
<proteinExistence type="predicted"/>